<organism evidence="6 7">
    <name type="scientific">Acetobacter estunensis</name>
    <dbReference type="NCBI Taxonomy" id="104097"/>
    <lineage>
        <taxon>Bacteria</taxon>
        <taxon>Pseudomonadati</taxon>
        <taxon>Pseudomonadota</taxon>
        <taxon>Alphaproteobacteria</taxon>
        <taxon>Acetobacterales</taxon>
        <taxon>Acetobacteraceae</taxon>
        <taxon>Acetobacter</taxon>
    </lineage>
</organism>
<dbReference type="InterPro" id="IPR036388">
    <property type="entry name" value="WH-like_DNA-bd_sf"/>
</dbReference>
<feature type="domain" description="HTH lysR-type" evidence="5">
    <location>
        <begin position="5"/>
        <end position="63"/>
    </location>
</feature>
<dbReference type="EMBL" id="WOTH01000005">
    <property type="protein sequence ID" value="NHO53104.1"/>
    <property type="molecule type" value="Genomic_DNA"/>
</dbReference>
<comment type="similarity">
    <text evidence="1">Belongs to the LysR transcriptional regulatory family.</text>
</comment>
<dbReference type="InterPro" id="IPR036390">
    <property type="entry name" value="WH_DNA-bd_sf"/>
</dbReference>
<proteinExistence type="inferred from homology"/>
<dbReference type="InterPro" id="IPR005119">
    <property type="entry name" value="LysR_subst-bd"/>
</dbReference>
<evidence type="ECO:0000256" key="2">
    <source>
        <dbReference type="ARBA" id="ARBA00023015"/>
    </source>
</evidence>
<dbReference type="GO" id="GO:0003677">
    <property type="term" value="F:DNA binding"/>
    <property type="evidence" value="ECO:0007669"/>
    <property type="project" value="UniProtKB-KW"/>
</dbReference>
<evidence type="ECO:0000259" key="5">
    <source>
        <dbReference type="PROSITE" id="PS50931"/>
    </source>
</evidence>
<evidence type="ECO:0000256" key="3">
    <source>
        <dbReference type="ARBA" id="ARBA00023125"/>
    </source>
</evidence>
<protein>
    <submittedName>
        <fullName evidence="6">LysR family transcriptional regulator</fullName>
    </submittedName>
</protein>
<dbReference type="GO" id="GO:0032993">
    <property type="term" value="C:protein-DNA complex"/>
    <property type="evidence" value="ECO:0007669"/>
    <property type="project" value="TreeGrafter"/>
</dbReference>
<dbReference type="SUPFAM" id="SSF46785">
    <property type="entry name" value="Winged helix' DNA-binding domain"/>
    <property type="match status" value="1"/>
</dbReference>
<sequence>MVAFPSPQQLRYLLALAELRHFGRAATACSVTQSTLSAGILALERQLDVQLLDREVGKRVVFTPLGEEILRRGRVALEALEAICQVAEASRDPMTGPMRLGIIPTIGPFILSRLVPLVSDLFPRVRLFISEDMTERLQERLMTGRLDVLLLGMPCDCDGLETTPLWRDPFVLIVPPGHPLEALPVVPLDRLAGERMVLLEDGHCLRDQTVDVCRQGNNWADSEPEAMHTASSLHTLVRMVGQGLGIGLVPQLAVDHGLLDGAGVMARPLTGGPVWRTIGLGWRLRSPRAEDFRTLANGLRRLGPEGAVIAGNALETRVGS</sequence>
<reference evidence="6" key="1">
    <citation type="submission" date="2019-11" db="EMBL/GenBank/DDBJ databases">
        <title>Description of new Acetobacter species.</title>
        <authorList>
            <person name="Cleenwerck I."/>
            <person name="Sombolestani A.S."/>
        </authorList>
    </citation>
    <scope>NUCLEOTIDE SEQUENCE</scope>
    <source>
        <strain evidence="6">LMG 1626</strain>
    </source>
</reference>
<dbReference type="PANTHER" id="PTHR30346:SF10">
    <property type="entry name" value="TRANSCRIPTIONAL REGULATOR OF OXIDATIVE STRESS OXYR"/>
    <property type="match status" value="1"/>
</dbReference>
<dbReference type="AlphaFoldDB" id="A0A967B642"/>
<accession>A0A967B642</accession>
<gene>
    <name evidence="6" type="ORF">GOB87_03900</name>
</gene>
<dbReference type="Pfam" id="PF00126">
    <property type="entry name" value="HTH_1"/>
    <property type="match status" value="1"/>
</dbReference>
<dbReference type="Gene3D" id="1.10.10.10">
    <property type="entry name" value="Winged helix-like DNA-binding domain superfamily/Winged helix DNA-binding domain"/>
    <property type="match status" value="1"/>
</dbReference>
<dbReference type="CDD" id="cd08411">
    <property type="entry name" value="PBP2_OxyR"/>
    <property type="match status" value="1"/>
</dbReference>
<dbReference type="Pfam" id="PF03466">
    <property type="entry name" value="LysR_substrate"/>
    <property type="match status" value="1"/>
</dbReference>
<evidence type="ECO:0000313" key="7">
    <source>
        <dbReference type="Proteomes" id="UP000597459"/>
    </source>
</evidence>
<keyword evidence="4" id="KW-0804">Transcription</keyword>
<dbReference type="PROSITE" id="PS50931">
    <property type="entry name" value="HTH_LYSR"/>
    <property type="match status" value="1"/>
</dbReference>
<evidence type="ECO:0000313" key="6">
    <source>
        <dbReference type="EMBL" id="NHO53104.1"/>
    </source>
</evidence>
<comment type="caution">
    <text evidence="6">The sequence shown here is derived from an EMBL/GenBank/DDBJ whole genome shotgun (WGS) entry which is preliminary data.</text>
</comment>
<keyword evidence="7" id="KW-1185">Reference proteome</keyword>
<evidence type="ECO:0000256" key="4">
    <source>
        <dbReference type="ARBA" id="ARBA00023163"/>
    </source>
</evidence>
<keyword evidence="2" id="KW-0805">Transcription regulation</keyword>
<dbReference type="GO" id="GO:0003700">
    <property type="term" value="F:DNA-binding transcription factor activity"/>
    <property type="evidence" value="ECO:0007669"/>
    <property type="project" value="InterPro"/>
</dbReference>
<name>A0A967B642_9PROT</name>
<dbReference type="PANTHER" id="PTHR30346">
    <property type="entry name" value="TRANSCRIPTIONAL DUAL REGULATOR HCAR-RELATED"/>
    <property type="match status" value="1"/>
</dbReference>
<dbReference type="Proteomes" id="UP000597459">
    <property type="component" value="Unassembled WGS sequence"/>
</dbReference>
<dbReference type="SUPFAM" id="SSF53850">
    <property type="entry name" value="Periplasmic binding protein-like II"/>
    <property type="match status" value="1"/>
</dbReference>
<keyword evidence="3" id="KW-0238">DNA-binding</keyword>
<evidence type="ECO:0000256" key="1">
    <source>
        <dbReference type="ARBA" id="ARBA00009437"/>
    </source>
</evidence>
<dbReference type="InterPro" id="IPR000847">
    <property type="entry name" value="LysR_HTH_N"/>
</dbReference>
<dbReference type="RefSeq" id="WP_166313250.1">
    <property type="nucleotide sequence ID" value="NZ_WOTH01000005.1"/>
</dbReference>
<dbReference type="Gene3D" id="3.40.190.10">
    <property type="entry name" value="Periplasmic binding protein-like II"/>
    <property type="match status" value="2"/>
</dbReference>